<reference evidence="1 2" key="1">
    <citation type="submission" date="2018-11" db="EMBL/GenBank/DDBJ databases">
        <title>Novel bacteria species description.</title>
        <authorList>
            <person name="Han J.-H."/>
        </authorList>
    </citation>
    <scope>NUCLEOTIDE SEQUENCE [LARGE SCALE GENOMIC DNA]</scope>
    <source>
        <strain evidence="1 2">KCTC23259</strain>
    </source>
</reference>
<protein>
    <recommendedName>
        <fullName evidence="3">CHAP domain-containing protein</fullName>
    </recommendedName>
</protein>
<accession>A0AAE3KW66</accession>
<proteinExistence type="predicted"/>
<organism evidence="1 2">
    <name type="scientific">Lacihabitans soyangensis</name>
    <dbReference type="NCBI Taxonomy" id="869394"/>
    <lineage>
        <taxon>Bacteria</taxon>
        <taxon>Pseudomonadati</taxon>
        <taxon>Bacteroidota</taxon>
        <taxon>Cytophagia</taxon>
        <taxon>Cytophagales</taxon>
        <taxon>Leadbetterellaceae</taxon>
        <taxon>Lacihabitans</taxon>
    </lineage>
</organism>
<dbReference type="Proteomes" id="UP001204144">
    <property type="component" value="Unassembled WGS sequence"/>
</dbReference>
<sequence length="176" mass="19682">MLSDSRVAVIEVAKKDVGLIEGKSNTGFTQKYAQRWNEAHPKGKLALNSAYCGLAVWYWYRGAGLDPNISFSPRALNWKTNCVKPVSFFGLTIKDIEGIPMASAVVYKNSWGNHVGLFEKAIMADIYTYEGNTSSARSVTKYPSRKEGVFYLKTSVNNKDLKPIYYCDCIKQSKAI</sequence>
<keyword evidence="2" id="KW-1185">Reference proteome</keyword>
<dbReference type="EMBL" id="RJUF01000180">
    <property type="protein sequence ID" value="MCP9765126.1"/>
    <property type="molecule type" value="Genomic_DNA"/>
</dbReference>
<dbReference type="AlphaFoldDB" id="A0AAE3KW66"/>
<gene>
    <name evidence="1" type="ORF">EGI31_19505</name>
</gene>
<evidence type="ECO:0000313" key="1">
    <source>
        <dbReference type="EMBL" id="MCP9765126.1"/>
    </source>
</evidence>
<evidence type="ECO:0008006" key="3">
    <source>
        <dbReference type="Google" id="ProtNLM"/>
    </source>
</evidence>
<evidence type="ECO:0000313" key="2">
    <source>
        <dbReference type="Proteomes" id="UP001204144"/>
    </source>
</evidence>
<name>A0AAE3KW66_9BACT</name>
<comment type="caution">
    <text evidence="1">The sequence shown here is derived from an EMBL/GenBank/DDBJ whole genome shotgun (WGS) entry which is preliminary data.</text>
</comment>